<dbReference type="InterPro" id="IPR012136">
    <property type="entry name" value="NADH_DH_b"/>
</dbReference>
<feature type="domain" description="NADP transhydrogenase beta-like" evidence="17">
    <location>
        <begin position="7"/>
        <end position="462"/>
    </location>
</feature>
<evidence type="ECO:0000256" key="13">
    <source>
        <dbReference type="ARBA" id="ARBA00023136"/>
    </source>
</evidence>
<keyword evidence="6 15" id="KW-1003">Cell membrane</keyword>
<comment type="subcellular location">
    <subcellularLocation>
        <location evidence="2">Cell inner membrane</location>
        <topology evidence="2">Multi-pass membrane protein</topology>
    </subcellularLocation>
</comment>
<comment type="catalytic activity">
    <reaction evidence="14 15">
        <text>NAD(+) + NADPH + H(+)(in) = NADH + NADP(+) + H(+)(out)</text>
        <dbReference type="Rhea" id="RHEA:47992"/>
        <dbReference type="ChEBI" id="CHEBI:15378"/>
        <dbReference type="ChEBI" id="CHEBI:57540"/>
        <dbReference type="ChEBI" id="CHEBI:57783"/>
        <dbReference type="ChEBI" id="CHEBI:57945"/>
        <dbReference type="ChEBI" id="CHEBI:58349"/>
        <dbReference type="EC" id="7.1.1.1"/>
    </reaction>
</comment>
<keyword evidence="7 15" id="KW-0997">Cell inner membrane</keyword>
<dbReference type="Pfam" id="PF02233">
    <property type="entry name" value="PNTB"/>
    <property type="match status" value="1"/>
</dbReference>
<dbReference type="InterPro" id="IPR029035">
    <property type="entry name" value="DHS-like_NAD/FAD-binding_dom"/>
</dbReference>
<evidence type="ECO:0000256" key="11">
    <source>
        <dbReference type="ARBA" id="ARBA00022989"/>
    </source>
</evidence>
<keyword evidence="9 15" id="KW-0521">NADP</keyword>
<feature type="transmembrane region" description="Helical" evidence="16">
    <location>
        <begin position="120"/>
        <end position="145"/>
    </location>
</feature>
<dbReference type="Proteomes" id="UP000287853">
    <property type="component" value="Unassembled WGS sequence"/>
</dbReference>
<dbReference type="GO" id="GO:0005886">
    <property type="term" value="C:plasma membrane"/>
    <property type="evidence" value="ECO:0007669"/>
    <property type="project" value="UniProtKB-SubCell"/>
</dbReference>
<sequence length="467" mass="49087">MSLPFINFVYVISAALFIFGLKMLSSPATARKGNLLSSLGMLIAIIITLMNAGLDYKWIFLGILIGSGIGAFVAIRVEMTSMPEMVALFNGFGGISSLLLAWTEYHQLAWAEHPHRELSVFISIVTFLSAFIGGVTFSGSMVAFGKLSGKITQKAVVFKGQHIMNAGILGTALVAATIFCITPASALGYVLFALILVVALGFGITSTIPIGGADMPVVISLLNSYSGIAACAAGFVISNNILIVAGALVGASGIILTNIMCKAMNRSLANVLFSGFGSTTAVQAGDGGPQGEVRPASAEDVYYILEAADSVAFVPGYGLAVAQAQHAVKELGDLLEANDTEVSYAIHPVAGRMPGHMNVLLAEANVPYDQLVEMDDINPRMDSVDVCVVIGANDVVNPAALDDESSPIYGMPIIETHRAKTVIVLKRSMNPGFAGIQNALFFAENARMYFGDAKASIQALVAEFKND</sequence>
<evidence type="ECO:0000256" key="3">
    <source>
        <dbReference type="ARBA" id="ARBA00007919"/>
    </source>
</evidence>
<dbReference type="AlphaFoldDB" id="A0A3S3RS62"/>
<keyword evidence="11 16" id="KW-1133">Transmembrane helix</keyword>
<evidence type="ECO:0000256" key="6">
    <source>
        <dbReference type="ARBA" id="ARBA00022475"/>
    </source>
</evidence>
<evidence type="ECO:0000256" key="9">
    <source>
        <dbReference type="ARBA" id="ARBA00022857"/>
    </source>
</evidence>
<feature type="transmembrane region" description="Helical" evidence="16">
    <location>
        <begin position="87"/>
        <end position="108"/>
    </location>
</feature>
<proteinExistence type="inferred from homology"/>
<evidence type="ECO:0000313" key="18">
    <source>
        <dbReference type="EMBL" id="RWX46604.1"/>
    </source>
</evidence>
<evidence type="ECO:0000256" key="15">
    <source>
        <dbReference type="PIRNR" id="PIRNR000204"/>
    </source>
</evidence>
<feature type="transmembrane region" description="Helical" evidence="16">
    <location>
        <begin position="35"/>
        <end position="52"/>
    </location>
</feature>
<dbReference type="PANTHER" id="PTHR44758:SF1">
    <property type="entry name" value="NAD(P) TRANSHYDROGENASE SUBUNIT BETA"/>
    <property type="match status" value="1"/>
</dbReference>
<evidence type="ECO:0000256" key="4">
    <source>
        <dbReference type="ARBA" id="ARBA00012943"/>
    </source>
</evidence>
<evidence type="ECO:0000256" key="10">
    <source>
        <dbReference type="ARBA" id="ARBA00022967"/>
    </source>
</evidence>
<protein>
    <recommendedName>
        <fullName evidence="5 15">NAD(P) transhydrogenase subunit beta</fullName>
        <ecNumber evidence="4 15">7.1.1.1</ecNumber>
    </recommendedName>
    <alternativeName>
        <fullName evidence="15">Nicotinamide nucleotide transhydrogenase subunit beta</fullName>
    </alternativeName>
</protein>
<organism evidence="18 19">
    <name type="scientific">Candidatus Electrothrix aarhusensis</name>
    <dbReference type="NCBI Taxonomy" id="1859131"/>
    <lineage>
        <taxon>Bacteria</taxon>
        <taxon>Pseudomonadati</taxon>
        <taxon>Thermodesulfobacteriota</taxon>
        <taxon>Desulfobulbia</taxon>
        <taxon>Desulfobulbales</taxon>
        <taxon>Desulfobulbaceae</taxon>
        <taxon>Candidatus Electrothrix</taxon>
    </lineage>
</organism>
<comment type="caution">
    <text evidence="18">The sequence shown here is derived from an EMBL/GenBank/DDBJ whole genome shotgun (WGS) entry which is preliminary data.</text>
</comment>
<dbReference type="InterPro" id="IPR034300">
    <property type="entry name" value="PNTB-like"/>
</dbReference>
<evidence type="ECO:0000256" key="12">
    <source>
        <dbReference type="ARBA" id="ARBA00023027"/>
    </source>
</evidence>
<keyword evidence="12 15" id="KW-0520">NAD</keyword>
<dbReference type="PIRSF" id="PIRSF000204">
    <property type="entry name" value="PNTB"/>
    <property type="match status" value="1"/>
</dbReference>
<keyword evidence="10 15" id="KW-1278">Translocase</keyword>
<evidence type="ECO:0000256" key="1">
    <source>
        <dbReference type="ARBA" id="ARBA00003943"/>
    </source>
</evidence>
<dbReference type="GO" id="GO:0016491">
    <property type="term" value="F:oxidoreductase activity"/>
    <property type="evidence" value="ECO:0007669"/>
    <property type="project" value="UniProtKB-KW"/>
</dbReference>
<feature type="transmembrane region" description="Helical" evidence="16">
    <location>
        <begin position="58"/>
        <end position="75"/>
    </location>
</feature>
<dbReference type="EMBL" id="MTKO01000058">
    <property type="protein sequence ID" value="RWX46604.1"/>
    <property type="molecule type" value="Genomic_DNA"/>
</dbReference>
<keyword evidence="8 16" id="KW-0812">Transmembrane</keyword>
<reference evidence="18 19" key="1">
    <citation type="submission" date="2017-01" db="EMBL/GenBank/DDBJ databases">
        <title>The cable genome- insights into the physiology and evolution of filamentous bacteria capable of sulfide oxidation via long distance electron transfer.</title>
        <authorList>
            <person name="Schreiber L."/>
            <person name="Bjerg J.T."/>
            <person name="Boggild A."/>
            <person name="Van De Vossenberg J."/>
            <person name="Meysman F."/>
            <person name="Nielsen L.P."/>
            <person name="Schramm A."/>
            <person name="Kjeldsen K.U."/>
        </authorList>
    </citation>
    <scope>NUCLEOTIDE SEQUENCE [LARGE SCALE GENOMIC DNA]</scope>
    <source>
        <strain evidence="18">MCF</strain>
    </source>
</reference>
<evidence type="ECO:0000259" key="17">
    <source>
        <dbReference type="Pfam" id="PF02233"/>
    </source>
</evidence>
<dbReference type="SUPFAM" id="SSF52467">
    <property type="entry name" value="DHS-like NAD/FAD-binding domain"/>
    <property type="match status" value="1"/>
</dbReference>
<evidence type="ECO:0000256" key="14">
    <source>
        <dbReference type="ARBA" id="ARBA00048202"/>
    </source>
</evidence>
<gene>
    <name evidence="18" type="ORF">H206_03790</name>
</gene>
<dbReference type="Gene3D" id="3.40.50.1220">
    <property type="entry name" value="TPP-binding domain"/>
    <property type="match status" value="1"/>
</dbReference>
<accession>A0A3S3RS62</accession>
<evidence type="ECO:0000256" key="16">
    <source>
        <dbReference type="SAM" id="Phobius"/>
    </source>
</evidence>
<dbReference type="EC" id="7.1.1.1" evidence="4 15"/>
<comment type="similarity">
    <text evidence="3 15">Belongs to the PNT beta subunit family.</text>
</comment>
<dbReference type="GO" id="GO:0050661">
    <property type="term" value="F:NADP binding"/>
    <property type="evidence" value="ECO:0007669"/>
    <property type="project" value="InterPro"/>
</dbReference>
<keyword evidence="13 15" id="KW-0472">Membrane</keyword>
<feature type="transmembrane region" description="Helical" evidence="16">
    <location>
        <begin position="166"/>
        <end position="184"/>
    </location>
</feature>
<keyword evidence="18" id="KW-0560">Oxidoreductase</keyword>
<name>A0A3S3RS62_9BACT</name>
<feature type="transmembrane region" description="Helical" evidence="16">
    <location>
        <begin position="6"/>
        <end position="23"/>
    </location>
</feature>
<keyword evidence="19" id="KW-1185">Reference proteome</keyword>
<evidence type="ECO:0000256" key="5">
    <source>
        <dbReference type="ARBA" id="ARBA00014581"/>
    </source>
</evidence>
<dbReference type="PANTHER" id="PTHR44758">
    <property type="entry name" value="NAD(P) TRANSHYDROGENASE SUBUNIT BETA"/>
    <property type="match status" value="1"/>
</dbReference>
<evidence type="ECO:0000256" key="7">
    <source>
        <dbReference type="ARBA" id="ARBA00022519"/>
    </source>
</evidence>
<feature type="transmembrane region" description="Helical" evidence="16">
    <location>
        <begin position="190"/>
        <end position="210"/>
    </location>
</feature>
<dbReference type="GO" id="GO:0008750">
    <property type="term" value="F:proton-translocating NAD(P)+ transhydrogenase activity"/>
    <property type="evidence" value="ECO:0007669"/>
    <property type="project" value="UniProtKB-EC"/>
</dbReference>
<evidence type="ECO:0000313" key="19">
    <source>
        <dbReference type="Proteomes" id="UP000287853"/>
    </source>
</evidence>
<comment type="function">
    <text evidence="1 15">The transhydrogenation between NADH and NADP is coupled to respiration and ATP hydrolysis and functions as a proton pump across the membrane.</text>
</comment>
<evidence type="ECO:0000256" key="2">
    <source>
        <dbReference type="ARBA" id="ARBA00004429"/>
    </source>
</evidence>
<feature type="transmembrane region" description="Helical" evidence="16">
    <location>
        <begin position="241"/>
        <end position="261"/>
    </location>
</feature>
<feature type="transmembrane region" description="Helical" evidence="16">
    <location>
        <begin position="217"/>
        <end position="235"/>
    </location>
</feature>
<evidence type="ECO:0000256" key="8">
    <source>
        <dbReference type="ARBA" id="ARBA00022692"/>
    </source>
</evidence>